<evidence type="ECO:0000313" key="2">
    <source>
        <dbReference type="Proteomes" id="UP000035642"/>
    </source>
</evidence>
<dbReference type="InterPro" id="IPR016181">
    <property type="entry name" value="Acyl_CoA_acyltransferase"/>
</dbReference>
<dbReference type="AlphaFoldDB" id="A0A0K0D9D6"/>
<name>A0A0K0D9D6_ANGCA</name>
<evidence type="ECO:0000313" key="3">
    <source>
        <dbReference type="WBParaSite" id="ACAC_0000672901-mRNA-1"/>
    </source>
</evidence>
<organism evidence="2 3">
    <name type="scientific">Angiostrongylus cantonensis</name>
    <name type="common">Rat lungworm</name>
    <dbReference type="NCBI Taxonomy" id="6313"/>
    <lineage>
        <taxon>Eukaryota</taxon>
        <taxon>Metazoa</taxon>
        <taxon>Ecdysozoa</taxon>
        <taxon>Nematoda</taxon>
        <taxon>Chromadorea</taxon>
        <taxon>Rhabditida</taxon>
        <taxon>Rhabditina</taxon>
        <taxon>Rhabditomorpha</taxon>
        <taxon>Strongyloidea</taxon>
        <taxon>Metastrongylidae</taxon>
        <taxon>Angiostrongylus</taxon>
    </lineage>
</organism>
<reference evidence="2" key="1">
    <citation type="submission" date="2012-09" db="EMBL/GenBank/DDBJ databases">
        <authorList>
            <person name="Martin A.A."/>
        </authorList>
    </citation>
    <scope>NUCLEOTIDE SEQUENCE</scope>
</reference>
<reference evidence="3" key="2">
    <citation type="submission" date="2017-02" db="UniProtKB">
        <authorList>
            <consortium name="WormBaseParasite"/>
        </authorList>
    </citation>
    <scope>IDENTIFICATION</scope>
</reference>
<dbReference type="Gene3D" id="3.40.630.30">
    <property type="match status" value="1"/>
</dbReference>
<dbReference type="InterPro" id="IPR000182">
    <property type="entry name" value="GNAT_dom"/>
</dbReference>
<dbReference type="Pfam" id="PF00583">
    <property type="entry name" value="Acetyltransf_1"/>
    <property type="match status" value="1"/>
</dbReference>
<dbReference type="WBParaSite" id="ACAC_0000672901-mRNA-1">
    <property type="protein sequence ID" value="ACAC_0000672901-mRNA-1"/>
    <property type="gene ID" value="ACAC_0000672901"/>
</dbReference>
<dbReference type="GO" id="GO:0016747">
    <property type="term" value="F:acyltransferase activity, transferring groups other than amino-acyl groups"/>
    <property type="evidence" value="ECO:0007669"/>
    <property type="project" value="InterPro"/>
</dbReference>
<dbReference type="STRING" id="6313.A0A0K0D9D6"/>
<keyword evidence="2" id="KW-1185">Reference proteome</keyword>
<dbReference type="Proteomes" id="UP000035642">
    <property type="component" value="Unassembled WGS sequence"/>
</dbReference>
<accession>A0A0K0D9D6</accession>
<feature type="domain" description="N-acetyltransferase" evidence="1">
    <location>
        <begin position="1"/>
        <end position="115"/>
    </location>
</feature>
<dbReference type="PANTHER" id="PTHR47408:SF1">
    <property type="entry name" value="N-ACETYLTRANSFERASE DOMAIN-CONTAINING PROTEIN"/>
    <property type="match status" value="1"/>
</dbReference>
<dbReference type="PROSITE" id="PS51186">
    <property type="entry name" value="GNAT"/>
    <property type="match status" value="1"/>
</dbReference>
<proteinExistence type="predicted"/>
<sequence>MVWWCTRQPPKAVAMCSILTANTCSSKFCKCLSILMTDYFQIGMYYVRPEWRHSGLGTLLFEKVLKIAGGANMALNGVMKMTSLYASKYGFDKMPSYKHNFVTIPTENVMIPTVVDSQCVIKVGYGPFFLKSKDLPPCDQFDIRTMVNPATGSFLARLLDENGRIIPSLGDQVGG</sequence>
<protein>
    <submittedName>
        <fullName evidence="3">N-acetyltransferase domain-containing protein</fullName>
    </submittedName>
</protein>
<dbReference type="PANTHER" id="PTHR47408">
    <property type="entry name" value="PROTEIN CBG01304-RELATED"/>
    <property type="match status" value="1"/>
</dbReference>
<dbReference type="SUPFAM" id="SSF55729">
    <property type="entry name" value="Acyl-CoA N-acyltransferases (Nat)"/>
    <property type="match status" value="1"/>
</dbReference>
<dbReference type="CDD" id="cd04301">
    <property type="entry name" value="NAT_SF"/>
    <property type="match status" value="1"/>
</dbReference>
<evidence type="ECO:0000259" key="1">
    <source>
        <dbReference type="PROSITE" id="PS51186"/>
    </source>
</evidence>